<dbReference type="InterPro" id="IPR016090">
    <property type="entry name" value="PLA2-like_dom"/>
</dbReference>
<evidence type="ECO:0000313" key="4">
    <source>
        <dbReference type="Proteomes" id="UP001158576"/>
    </source>
</evidence>
<organism evidence="3 4">
    <name type="scientific">Oikopleura dioica</name>
    <name type="common">Tunicate</name>
    <dbReference type="NCBI Taxonomy" id="34765"/>
    <lineage>
        <taxon>Eukaryota</taxon>
        <taxon>Metazoa</taxon>
        <taxon>Chordata</taxon>
        <taxon>Tunicata</taxon>
        <taxon>Appendicularia</taxon>
        <taxon>Copelata</taxon>
        <taxon>Oikopleuridae</taxon>
        <taxon>Oikopleura</taxon>
    </lineage>
</organism>
<dbReference type="Pfam" id="PF00068">
    <property type="entry name" value="Phospholip_A2_1"/>
    <property type="match status" value="1"/>
</dbReference>
<evidence type="ECO:0000256" key="1">
    <source>
        <dbReference type="RuleBase" id="RU003654"/>
    </source>
</evidence>
<dbReference type="SUPFAM" id="SSF48619">
    <property type="entry name" value="Phospholipase A2, PLA2"/>
    <property type="match status" value="1"/>
</dbReference>
<evidence type="ECO:0000259" key="2">
    <source>
        <dbReference type="SMART" id="SM00085"/>
    </source>
</evidence>
<dbReference type="EMBL" id="OU015568">
    <property type="protein sequence ID" value="CAG5088438.1"/>
    <property type="molecule type" value="Genomic_DNA"/>
</dbReference>
<dbReference type="Gene3D" id="1.20.90.10">
    <property type="entry name" value="Phospholipase A2 domain"/>
    <property type="match status" value="1"/>
</dbReference>
<protein>
    <submittedName>
        <fullName evidence="3">Oidioi.mRNA.OKI2018_I69.PAR.g11842.t1.cds</fullName>
    </submittedName>
</protein>
<proteinExistence type="inferred from homology"/>
<dbReference type="Proteomes" id="UP001158576">
    <property type="component" value="Chromosome PAR"/>
</dbReference>
<name>A0ABN7S1V4_OIKDI</name>
<reference evidence="3 4" key="1">
    <citation type="submission" date="2021-04" db="EMBL/GenBank/DDBJ databases">
        <authorList>
            <person name="Bliznina A."/>
        </authorList>
    </citation>
    <scope>NUCLEOTIDE SEQUENCE [LARGE SCALE GENOMIC DNA]</scope>
</reference>
<feature type="domain" description="Phospholipase A2-like central" evidence="2">
    <location>
        <begin position="3"/>
        <end position="127"/>
    </location>
</feature>
<sequence length="212" mass="23825">MVMYLQETPQFGKHAYYGCWCFPEGPDEPLNGYGEPVDDIDKTCKRLSQCYKCASMKYGKDKCPSNTHYEFTGIYDSTTGKKTIECLDPEESCAKSLCECDRNLATNLAELQYEWEESLHAKWGHFQRENICRIKSSKQGYNSPFNSVDFGRSSDRAQGTGATPDACCGVEGQLFPYFSDSGNRSCCGSRTYNTELMKCCSGSRLISINMVC</sequence>
<dbReference type="SMART" id="SM00085">
    <property type="entry name" value="PA2c"/>
    <property type="match status" value="1"/>
</dbReference>
<evidence type="ECO:0000313" key="3">
    <source>
        <dbReference type="EMBL" id="CAG5088438.1"/>
    </source>
</evidence>
<keyword evidence="4" id="KW-1185">Reference proteome</keyword>
<comment type="similarity">
    <text evidence="1">Belongs to the phospholipase A2 family.</text>
</comment>
<accession>A0ABN7S1V4</accession>
<dbReference type="InterPro" id="IPR036444">
    <property type="entry name" value="PLipase_A2_dom_sf"/>
</dbReference>
<gene>
    <name evidence="3" type="ORF">OKIOD_LOCUS3400</name>
</gene>